<dbReference type="InterPro" id="IPR011990">
    <property type="entry name" value="TPR-like_helical_dom_sf"/>
</dbReference>
<dbReference type="CDD" id="cd06170">
    <property type="entry name" value="LuxR_C_like"/>
    <property type="match status" value="1"/>
</dbReference>
<dbReference type="SUPFAM" id="SSF46894">
    <property type="entry name" value="C-terminal effector domain of the bipartite response regulators"/>
    <property type="match status" value="1"/>
</dbReference>
<dbReference type="Gene3D" id="1.25.40.10">
    <property type="entry name" value="Tetratricopeptide repeat domain"/>
    <property type="match status" value="1"/>
</dbReference>
<sequence>MNPKAIKSPLPEFTAGAAKIIETAIEKNDLNFFYKLYLAKMVELSLTGKGKEFTEFSKSGIDDSPSGLIMAKGFEAIGSMIDLNFTNCLSLLDDLESTTENLEINMWVMQISNLCRAHVNFHKGDFIHALQYARAALDSPIKSGTIDPIDQGRLIRLVCSIKLIQSDIKGVNKCAQEILSVSNPDNLVDLSHTKSAIKAMQLLVQGDYKQAYEIASAVVQLEEVAGRSGITSPFDCRAVMARCLYEFSQHDQAIEMLEISKTKALESKSNTIYWLCEVGQIRVLAQDINNFGQVTARIEKLRDELIKNTTLDKLSWLLDLAEVFFRHTTNENHRVASLVNRNQANPYIQMLGRSQAKQLNARDVKSVEALPEGTPFEIIYKNLLLSQFASQGVKKQRKHLEAALKKAEQVGAKEIFLRQDNLTLESVINISEKINSQWVEFLARACLDRINSRNALLNFRGEQLTHREIEVLKYLSTSKSIEQIGRTLHISKNTMKTHLRNIYRKLNVSDRNQAAEVAKEKLLV</sequence>
<dbReference type="InterPro" id="IPR016032">
    <property type="entry name" value="Sig_transdc_resp-reg_C-effctor"/>
</dbReference>
<name>A0A6J6DIL4_9ZZZZ</name>
<evidence type="ECO:0000256" key="2">
    <source>
        <dbReference type="ARBA" id="ARBA00023125"/>
    </source>
</evidence>
<evidence type="ECO:0000256" key="1">
    <source>
        <dbReference type="ARBA" id="ARBA00023015"/>
    </source>
</evidence>
<gene>
    <name evidence="5" type="ORF">UFOPK1599_00688</name>
</gene>
<keyword evidence="2" id="KW-0238">DNA-binding</keyword>
<keyword evidence="1" id="KW-0805">Transcription regulation</keyword>
<dbReference type="GO" id="GO:0003677">
    <property type="term" value="F:DNA binding"/>
    <property type="evidence" value="ECO:0007669"/>
    <property type="project" value="UniProtKB-KW"/>
</dbReference>
<dbReference type="EMBL" id="CAEZTE010000029">
    <property type="protein sequence ID" value="CAB4563096.1"/>
    <property type="molecule type" value="Genomic_DNA"/>
</dbReference>
<accession>A0A6J6DIL4</accession>
<dbReference type="InterPro" id="IPR000792">
    <property type="entry name" value="Tscrpt_reg_LuxR_C"/>
</dbReference>
<dbReference type="PANTHER" id="PTHR44688:SF16">
    <property type="entry name" value="DNA-BINDING TRANSCRIPTIONAL ACTIVATOR DEVR_DOSR"/>
    <property type="match status" value="1"/>
</dbReference>
<evidence type="ECO:0000256" key="3">
    <source>
        <dbReference type="ARBA" id="ARBA00023163"/>
    </source>
</evidence>
<dbReference type="PANTHER" id="PTHR44688">
    <property type="entry name" value="DNA-BINDING TRANSCRIPTIONAL ACTIVATOR DEVR_DOSR"/>
    <property type="match status" value="1"/>
</dbReference>
<dbReference type="Pfam" id="PF00196">
    <property type="entry name" value="GerE"/>
    <property type="match status" value="1"/>
</dbReference>
<proteinExistence type="predicted"/>
<dbReference type="GO" id="GO:0006355">
    <property type="term" value="P:regulation of DNA-templated transcription"/>
    <property type="evidence" value="ECO:0007669"/>
    <property type="project" value="InterPro"/>
</dbReference>
<organism evidence="5">
    <name type="scientific">freshwater metagenome</name>
    <dbReference type="NCBI Taxonomy" id="449393"/>
    <lineage>
        <taxon>unclassified sequences</taxon>
        <taxon>metagenomes</taxon>
        <taxon>ecological metagenomes</taxon>
    </lineage>
</organism>
<dbReference type="InterPro" id="IPR036388">
    <property type="entry name" value="WH-like_DNA-bd_sf"/>
</dbReference>
<dbReference type="SMART" id="SM00421">
    <property type="entry name" value="HTH_LUXR"/>
    <property type="match status" value="1"/>
</dbReference>
<dbReference type="AlphaFoldDB" id="A0A6J6DIL4"/>
<dbReference type="PROSITE" id="PS50043">
    <property type="entry name" value="HTH_LUXR_2"/>
    <property type="match status" value="1"/>
</dbReference>
<dbReference type="PRINTS" id="PR00038">
    <property type="entry name" value="HTHLUXR"/>
</dbReference>
<protein>
    <submittedName>
        <fullName evidence="5">Unannotated protein</fullName>
    </submittedName>
</protein>
<feature type="domain" description="HTH luxR-type" evidence="4">
    <location>
        <begin position="457"/>
        <end position="522"/>
    </location>
</feature>
<evidence type="ECO:0000313" key="5">
    <source>
        <dbReference type="EMBL" id="CAB4563096.1"/>
    </source>
</evidence>
<keyword evidence="3" id="KW-0804">Transcription</keyword>
<reference evidence="5" key="1">
    <citation type="submission" date="2020-05" db="EMBL/GenBank/DDBJ databases">
        <authorList>
            <person name="Chiriac C."/>
            <person name="Salcher M."/>
            <person name="Ghai R."/>
            <person name="Kavagutti S V."/>
        </authorList>
    </citation>
    <scope>NUCLEOTIDE SEQUENCE</scope>
</reference>
<evidence type="ECO:0000259" key="4">
    <source>
        <dbReference type="PROSITE" id="PS50043"/>
    </source>
</evidence>
<dbReference type="Gene3D" id="1.10.10.10">
    <property type="entry name" value="Winged helix-like DNA-binding domain superfamily/Winged helix DNA-binding domain"/>
    <property type="match status" value="1"/>
</dbReference>